<dbReference type="InterPro" id="IPR011009">
    <property type="entry name" value="Kinase-like_dom_sf"/>
</dbReference>
<dbReference type="Proteomes" id="UP000035425">
    <property type="component" value="Unassembled WGS sequence"/>
</dbReference>
<dbReference type="Pfam" id="PF01636">
    <property type="entry name" value="APH"/>
    <property type="match status" value="1"/>
</dbReference>
<dbReference type="SUPFAM" id="SSF56112">
    <property type="entry name" value="Protein kinase-like (PK-like)"/>
    <property type="match status" value="1"/>
</dbReference>
<feature type="region of interest" description="Disordered" evidence="1">
    <location>
        <begin position="165"/>
        <end position="228"/>
    </location>
</feature>
<dbReference type="EMBL" id="JWIO01000043">
    <property type="protein sequence ID" value="KLL10103.1"/>
    <property type="molecule type" value="Genomic_DNA"/>
</dbReference>
<protein>
    <recommendedName>
        <fullName evidence="2">Aminoglycoside phosphotransferase domain-containing protein</fullName>
    </recommendedName>
</protein>
<evidence type="ECO:0000259" key="2">
    <source>
        <dbReference type="Pfam" id="PF01636"/>
    </source>
</evidence>
<gene>
    <name evidence="3" type="ORF">FrCorBMG51_20345</name>
</gene>
<evidence type="ECO:0000313" key="3">
    <source>
        <dbReference type="EMBL" id="KLL10103.1"/>
    </source>
</evidence>
<evidence type="ECO:0000313" key="4">
    <source>
        <dbReference type="Proteomes" id="UP000035425"/>
    </source>
</evidence>
<reference evidence="3 4" key="1">
    <citation type="submission" date="2014-12" db="EMBL/GenBank/DDBJ databases">
        <title>Frankia sp. BMG5.1 draft genome.</title>
        <authorList>
            <person name="Gtari M."/>
            <person name="Ghodhbane-Gtari F."/>
            <person name="Nouioui I."/>
            <person name="Ktari A."/>
            <person name="Hezbri K."/>
            <person name="Mimouni W."/>
            <person name="Sbissi I."/>
            <person name="Ayari A."/>
            <person name="Yamanaka T."/>
            <person name="Normand P."/>
            <person name="Tisa L.S."/>
            <person name="Boudabous A."/>
        </authorList>
    </citation>
    <scope>NUCLEOTIDE SEQUENCE [LARGE SCALE GENOMIC DNA]</scope>
    <source>
        <strain evidence="3 4">BMG5.1</strain>
    </source>
</reference>
<feature type="compositionally biased region" description="Gly residues" evidence="1">
    <location>
        <begin position="174"/>
        <end position="194"/>
    </location>
</feature>
<feature type="domain" description="Aminoglycoside phosphotransferase" evidence="2">
    <location>
        <begin position="227"/>
        <end position="299"/>
    </location>
</feature>
<dbReference type="Gene3D" id="3.90.1200.10">
    <property type="match status" value="1"/>
</dbReference>
<organism evidence="3 4">
    <name type="scientific">Protofrankia coriariae</name>
    <dbReference type="NCBI Taxonomy" id="1562887"/>
    <lineage>
        <taxon>Bacteria</taxon>
        <taxon>Bacillati</taxon>
        <taxon>Actinomycetota</taxon>
        <taxon>Actinomycetes</taxon>
        <taxon>Frankiales</taxon>
        <taxon>Frankiaceae</taxon>
        <taxon>Protofrankia</taxon>
    </lineage>
</organism>
<comment type="caution">
    <text evidence="3">The sequence shown here is derived from an EMBL/GenBank/DDBJ whole genome shotgun (WGS) entry which is preliminary data.</text>
</comment>
<name>A0ABR5F050_9ACTN</name>
<feature type="compositionally biased region" description="Low complexity" evidence="1">
    <location>
        <begin position="202"/>
        <end position="212"/>
    </location>
</feature>
<accession>A0ABR5F050</accession>
<evidence type="ECO:0000256" key="1">
    <source>
        <dbReference type="SAM" id="MobiDB-lite"/>
    </source>
</evidence>
<sequence>MGEREPAAAVVLSARHDRLLVRYGDAVLKAHAPGTDPVQLALRLRLAADPRLSDSLLAPLPIPGADAPGLLTQARGRLVSAWPVGTPLYPEDPTAVPETAVDDLPWEQAAALLARLHAVPPQGPVPPARVRRGVERAMAKLSGLPTSAGNDPAVGEVLAAYATLPPGETAGTHRGSGAGSGSGAGPGAGLGPGAGARPYSGHTHTARTTHTTRMTRHSTRVPPTPTAGGVLVHGDWHLGQLLRLDGRGLRIIDVDDLGAGDPVWDLARPAAWYAAGVLAPAAWGRFLRGYTAAGGRAVPPDADPWPVLDAPARALAVAYAANAVADSVLTGVPLDSVSRAFVDCCRRMRRL</sequence>
<keyword evidence="4" id="KW-1185">Reference proteome</keyword>
<proteinExistence type="predicted"/>
<dbReference type="InterPro" id="IPR002575">
    <property type="entry name" value="Aminoglycoside_PTrfase"/>
</dbReference>